<sequence length="294" mass="32626">MDDIILIGDHVEEIGKLKSFLTHEFEIKDLGNLKYFLGMEIARSKIGVVVFQRKYVLDLLKETGMLGCKPANIPMDYTAKIGTIKGSDPVDKRRYQRFVEKPIYLSHTRPNIAFSISQNRSMKGTLEAFPCEFGPSHFGLPSLKGSGRAKAKEPVVLGFMGGPDHSISSFWVYESLRRPSTEEQLLEESSKTDCALMEEASRYENASNPCGTLVGDFSSLPSSFSGRTPLGEYYDCSGAGLEKFQRESSGRMVIGKESSVMETVTRWELMEVNNGSIEESGEELCLASAMPLEV</sequence>
<organism evidence="2 3">
    <name type="scientific">Vitis vinifera</name>
    <name type="common">Grape</name>
    <dbReference type="NCBI Taxonomy" id="29760"/>
    <lineage>
        <taxon>Eukaryota</taxon>
        <taxon>Viridiplantae</taxon>
        <taxon>Streptophyta</taxon>
        <taxon>Embryophyta</taxon>
        <taxon>Tracheophyta</taxon>
        <taxon>Spermatophyta</taxon>
        <taxon>Magnoliopsida</taxon>
        <taxon>eudicotyledons</taxon>
        <taxon>Gunneridae</taxon>
        <taxon>Pentapetalae</taxon>
        <taxon>rosids</taxon>
        <taxon>Vitales</taxon>
        <taxon>Vitaceae</taxon>
        <taxon>Viteae</taxon>
        <taxon>Vitis</taxon>
    </lineage>
</organism>
<proteinExistence type="predicted"/>
<evidence type="ECO:0000259" key="1">
    <source>
        <dbReference type="Pfam" id="PF07727"/>
    </source>
</evidence>
<feature type="domain" description="Reverse transcriptase Ty1/copia-type" evidence="1">
    <location>
        <begin position="2"/>
        <end position="75"/>
    </location>
</feature>
<evidence type="ECO:0000313" key="3">
    <source>
        <dbReference type="Proteomes" id="UP000288805"/>
    </source>
</evidence>
<evidence type="ECO:0000313" key="2">
    <source>
        <dbReference type="EMBL" id="RVW45195.1"/>
    </source>
</evidence>
<comment type="caution">
    <text evidence="2">The sequence shown here is derived from an EMBL/GenBank/DDBJ whole genome shotgun (WGS) entry which is preliminary data.</text>
</comment>
<gene>
    <name evidence="2" type="primary">RE1_1649</name>
    <name evidence="2" type="ORF">CK203_067587</name>
</gene>
<reference evidence="2 3" key="1">
    <citation type="journal article" date="2018" name="PLoS Genet.">
        <title>Population sequencing reveals clonal diversity and ancestral inbreeding in the grapevine cultivar Chardonnay.</title>
        <authorList>
            <person name="Roach M.J."/>
            <person name="Johnson D.L."/>
            <person name="Bohlmann J."/>
            <person name="van Vuuren H.J."/>
            <person name="Jones S.J."/>
            <person name="Pretorius I.S."/>
            <person name="Schmidt S.A."/>
            <person name="Borneman A.R."/>
        </authorList>
    </citation>
    <scope>NUCLEOTIDE SEQUENCE [LARGE SCALE GENOMIC DNA]</scope>
    <source>
        <strain evidence="3">cv. Chardonnay</strain>
        <tissue evidence="2">Leaf</tissue>
    </source>
</reference>
<accession>A0A438EBJ2</accession>
<dbReference type="AlphaFoldDB" id="A0A438EBJ2"/>
<protein>
    <submittedName>
        <fullName evidence="2">Retrovirus-related Pol polyprotein from transposon RE1</fullName>
    </submittedName>
</protein>
<dbReference type="EMBL" id="QGNW01001336">
    <property type="protein sequence ID" value="RVW45195.1"/>
    <property type="molecule type" value="Genomic_DNA"/>
</dbReference>
<dbReference type="InterPro" id="IPR013103">
    <property type="entry name" value="RVT_2"/>
</dbReference>
<name>A0A438EBJ2_VITVI</name>
<dbReference type="Proteomes" id="UP000288805">
    <property type="component" value="Unassembled WGS sequence"/>
</dbReference>
<dbReference type="Pfam" id="PF07727">
    <property type="entry name" value="RVT_2"/>
    <property type="match status" value="1"/>
</dbReference>